<protein>
    <submittedName>
        <fullName evidence="2">Uncharacterized protein</fullName>
    </submittedName>
</protein>
<evidence type="ECO:0000313" key="2">
    <source>
        <dbReference type="EMBL" id="KAG0574294.1"/>
    </source>
</evidence>
<gene>
    <name evidence="2" type="ORF">KC19_VG251500</name>
</gene>
<feature type="compositionally biased region" description="Basic residues" evidence="1">
    <location>
        <begin position="209"/>
        <end position="219"/>
    </location>
</feature>
<name>A0A8T0HTK5_CERPU</name>
<proteinExistence type="predicted"/>
<evidence type="ECO:0000313" key="3">
    <source>
        <dbReference type="Proteomes" id="UP000822688"/>
    </source>
</evidence>
<dbReference type="EMBL" id="CM026426">
    <property type="protein sequence ID" value="KAG0574294.1"/>
    <property type="molecule type" value="Genomic_DNA"/>
</dbReference>
<reference evidence="2" key="1">
    <citation type="submission" date="2020-06" db="EMBL/GenBank/DDBJ databases">
        <title>WGS assembly of Ceratodon purpureus strain R40.</title>
        <authorList>
            <person name="Carey S.B."/>
            <person name="Jenkins J."/>
            <person name="Shu S."/>
            <person name="Lovell J.T."/>
            <person name="Sreedasyam A."/>
            <person name="Maumus F."/>
            <person name="Tiley G.P."/>
            <person name="Fernandez-Pozo N."/>
            <person name="Barry K."/>
            <person name="Chen C."/>
            <person name="Wang M."/>
            <person name="Lipzen A."/>
            <person name="Daum C."/>
            <person name="Saski C.A."/>
            <person name="Payton A.C."/>
            <person name="Mcbreen J.C."/>
            <person name="Conrad R.E."/>
            <person name="Kollar L.M."/>
            <person name="Olsson S."/>
            <person name="Huttunen S."/>
            <person name="Landis J.B."/>
            <person name="Wickett N.J."/>
            <person name="Johnson M.G."/>
            <person name="Rensing S.A."/>
            <person name="Grimwood J."/>
            <person name="Schmutz J."/>
            <person name="Mcdaniel S.F."/>
        </authorList>
    </citation>
    <scope>NUCLEOTIDE SEQUENCE</scope>
    <source>
        <strain evidence="2">R40</strain>
    </source>
</reference>
<keyword evidence="3" id="KW-1185">Reference proteome</keyword>
<dbReference type="Proteomes" id="UP000822688">
    <property type="component" value="Chromosome V"/>
</dbReference>
<feature type="region of interest" description="Disordered" evidence="1">
    <location>
        <begin position="190"/>
        <end position="228"/>
    </location>
</feature>
<accession>A0A8T0HTK5</accession>
<organism evidence="2 3">
    <name type="scientific">Ceratodon purpureus</name>
    <name type="common">Fire moss</name>
    <name type="synonym">Dicranum purpureum</name>
    <dbReference type="NCBI Taxonomy" id="3225"/>
    <lineage>
        <taxon>Eukaryota</taxon>
        <taxon>Viridiplantae</taxon>
        <taxon>Streptophyta</taxon>
        <taxon>Embryophyta</taxon>
        <taxon>Bryophyta</taxon>
        <taxon>Bryophytina</taxon>
        <taxon>Bryopsida</taxon>
        <taxon>Dicranidae</taxon>
        <taxon>Pseudoditrichales</taxon>
        <taxon>Ditrichaceae</taxon>
        <taxon>Ceratodon</taxon>
    </lineage>
</organism>
<evidence type="ECO:0000256" key="1">
    <source>
        <dbReference type="SAM" id="MobiDB-lite"/>
    </source>
</evidence>
<comment type="caution">
    <text evidence="2">The sequence shown here is derived from an EMBL/GenBank/DDBJ whole genome shotgun (WGS) entry which is preliminary data.</text>
</comment>
<sequence>MGLGWYIESIGSERYFLGNSDIALYDQVLDEIKVMMTTPIAEKAQMLEAMLEKIKDARNLVGDLDGGTDTVEQSSLSISSVLLSALYGSTDFVYVPITNNGIFTHHRRIMFTELHKIIAAKSGQEVPLQPSGGECLSFIIRDVKEDVDLMSSAPQKDDDIAITRATAAQHLPRTSHHDLQRRLLNEPQQFQKEDNDSALSPATIVPKKAVTKSSKKKSKPGPDGSHQVKFSALPIKGVETTVKLLMNIAIESFLEGTDQSVFSTFLSAIK</sequence>
<dbReference type="AlphaFoldDB" id="A0A8T0HTK5"/>